<dbReference type="OrthoDB" id="6156409at2759"/>
<dbReference type="InterPro" id="IPR004827">
    <property type="entry name" value="bZIP"/>
</dbReference>
<gene>
    <name evidence="3" type="ORF">MCOR_4598</name>
</gene>
<reference evidence="3 4" key="1">
    <citation type="submission" date="2020-06" db="EMBL/GenBank/DDBJ databases">
        <authorList>
            <person name="Li R."/>
            <person name="Bekaert M."/>
        </authorList>
    </citation>
    <scope>NUCLEOTIDE SEQUENCE [LARGE SCALE GENOMIC DNA]</scope>
    <source>
        <strain evidence="4">wild</strain>
    </source>
</reference>
<evidence type="ECO:0000259" key="2">
    <source>
        <dbReference type="PROSITE" id="PS50217"/>
    </source>
</evidence>
<dbReference type="InterPro" id="IPR000837">
    <property type="entry name" value="AP-1"/>
</dbReference>
<dbReference type="InterPro" id="IPR046347">
    <property type="entry name" value="bZIP_sf"/>
</dbReference>
<dbReference type="GO" id="GO:0005634">
    <property type="term" value="C:nucleus"/>
    <property type="evidence" value="ECO:0007669"/>
    <property type="project" value="TreeGrafter"/>
</dbReference>
<sequence>MQVHVGTNCSMGGKENVNLLRLPSDAFNYDPDLFNRAKESVEAKSLLPILKDEIKLKIQAKRLSQGLEELKVEFESKPQSPLTEEELEKQNHRKMHNRVSAKKCRWKKKEFYSRKQQELHDLEKRNQFLKNTIRKIETEKDYYMSKLASSPEIMNIFTELYGEPLDILCEIKTENVLNH</sequence>
<protein>
    <recommendedName>
        <fullName evidence="2">BZIP domain-containing protein</fullName>
    </recommendedName>
</protein>
<dbReference type="SUPFAM" id="SSF57959">
    <property type="entry name" value="Leucine zipper domain"/>
    <property type="match status" value="1"/>
</dbReference>
<dbReference type="PANTHER" id="PTHR23351:SF59">
    <property type="entry name" value="CYCLIC AMP-DEPENDENT TRANSCRIPTION FACTOR ATF-3-LIKE"/>
    <property type="match status" value="1"/>
</dbReference>
<dbReference type="Pfam" id="PF07716">
    <property type="entry name" value="bZIP_2"/>
    <property type="match status" value="1"/>
</dbReference>
<evidence type="ECO:0000313" key="4">
    <source>
        <dbReference type="Proteomes" id="UP000507470"/>
    </source>
</evidence>
<dbReference type="GO" id="GO:0000981">
    <property type="term" value="F:DNA-binding transcription factor activity, RNA polymerase II-specific"/>
    <property type="evidence" value="ECO:0007669"/>
    <property type="project" value="TreeGrafter"/>
</dbReference>
<feature type="domain" description="BZIP" evidence="2">
    <location>
        <begin position="87"/>
        <end position="150"/>
    </location>
</feature>
<dbReference type="Gene3D" id="1.20.5.170">
    <property type="match status" value="1"/>
</dbReference>
<dbReference type="PANTHER" id="PTHR23351">
    <property type="entry name" value="FOS TRANSCRIPTION FACTOR-RELATED"/>
    <property type="match status" value="1"/>
</dbReference>
<feature type="coiled-coil region" evidence="1">
    <location>
        <begin position="112"/>
        <end position="139"/>
    </location>
</feature>
<name>A0A6J8A8I8_MYTCO</name>
<evidence type="ECO:0000256" key="1">
    <source>
        <dbReference type="SAM" id="Coils"/>
    </source>
</evidence>
<dbReference type="PROSITE" id="PS50217">
    <property type="entry name" value="BZIP"/>
    <property type="match status" value="1"/>
</dbReference>
<keyword evidence="4" id="KW-1185">Reference proteome</keyword>
<accession>A0A6J8A8I8</accession>
<proteinExistence type="predicted"/>
<evidence type="ECO:0000313" key="3">
    <source>
        <dbReference type="EMBL" id="CAC5363032.1"/>
    </source>
</evidence>
<dbReference type="GO" id="GO:0000978">
    <property type="term" value="F:RNA polymerase II cis-regulatory region sequence-specific DNA binding"/>
    <property type="evidence" value="ECO:0007669"/>
    <property type="project" value="TreeGrafter"/>
</dbReference>
<dbReference type="SMART" id="SM00338">
    <property type="entry name" value="BRLZ"/>
    <property type="match status" value="1"/>
</dbReference>
<dbReference type="EMBL" id="CACVKT020000784">
    <property type="protein sequence ID" value="CAC5363032.1"/>
    <property type="molecule type" value="Genomic_DNA"/>
</dbReference>
<keyword evidence="1" id="KW-0175">Coiled coil</keyword>
<dbReference type="Proteomes" id="UP000507470">
    <property type="component" value="Unassembled WGS sequence"/>
</dbReference>
<organism evidence="3 4">
    <name type="scientific">Mytilus coruscus</name>
    <name type="common">Sea mussel</name>
    <dbReference type="NCBI Taxonomy" id="42192"/>
    <lineage>
        <taxon>Eukaryota</taxon>
        <taxon>Metazoa</taxon>
        <taxon>Spiralia</taxon>
        <taxon>Lophotrochozoa</taxon>
        <taxon>Mollusca</taxon>
        <taxon>Bivalvia</taxon>
        <taxon>Autobranchia</taxon>
        <taxon>Pteriomorphia</taxon>
        <taxon>Mytilida</taxon>
        <taxon>Mytiloidea</taxon>
        <taxon>Mytilidae</taxon>
        <taxon>Mytilinae</taxon>
        <taxon>Mytilus</taxon>
    </lineage>
</organism>
<dbReference type="AlphaFoldDB" id="A0A6J8A8I8"/>